<keyword evidence="2" id="KW-0808">Transferase</keyword>
<keyword evidence="4" id="KW-0547">Nucleotide-binding</keyword>
<name>A0A1C3EHR5_9PLAN</name>
<keyword evidence="6" id="KW-0342">GTP-binding</keyword>
<dbReference type="InterPro" id="IPR029044">
    <property type="entry name" value="Nucleotide-diphossugar_trans"/>
</dbReference>
<dbReference type="Pfam" id="PF12804">
    <property type="entry name" value="NTP_transf_3"/>
    <property type="match status" value="1"/>
</dbReference>
<keyword evidence="5" id="KW-0460">Magnesium</keyword>
<dbReference type="PANTHER" id="PTHR19136">
    <property type="entry name" value="MOLYBDENUM COFACTOR GUANYLYLTRANSFERASE"/>
    <property type="match status" value="1"/>
</dbReference>
<protein>
    <recommendedName>
        <fullName evidence="8">MobA-like NTP transferase domain-containing protein</fullName>
    </recommendedName>
</protein>
<gene>
    <name evidence="9" type="ORF">A6X21_20645</name>
</gene>
<proteinExistence type="predicted"/>
<dbReference type="InterPro" id="IPR013482">
    <property type="entry name" value="Molybde_CF_guanTrfase"/>
</dbReference>
<evidence type="ECO:0000256" key="3">
    <source>
        <dbReference type="ARBA" id="ARBA00022723"/>
    </source>
</evidence>
<sequence>MLELTSRLHRIIILAGGKSSRMGVAKANLVFHGETFLERLTRTLSPLGVPIWVLANEAPSSVLSASGKPCSHDVDYDEQSFAGPLMALCGHVSRHPLPPGAWVFVVGCDTPLVDERFVKILWQIGAARMSDRFDEVEAIGYRLPGSLDRNEIAPFPALISSRFLNGLPHLVKEGERSLFRALRFRPKVVVEGKLILESLADFAAGDLPPWFNVNTPAEYAALTGLTEPL</sequence>
<dbReference type="OrthoDB" id="9788394at2"/>
<evidence type="ECO:0000313" key="10">
    <source>
        <dbReference type="Proteomes" id="UP000094828"/>
    </source>
</evidence>
<evidence type="ECO:0000256" key="6">
    <source>
        <dbReference type="ARBA" id="ARBA00023134"/>
    </source>
</evidence>
<dbReference type="RefSeq" id="WP_068847263.1">
    <property type="nucleotide sequence ID" value="NZ_LYDR01000063.1"/>
</dbReference>
<accession>A0A1C3EHR5</accession>
<dbReference type="GO" id="GO:0016779">
    <property type="term" value="F:nucleotidyltransferase activity"/>
    <property type="evidence" value="ECO:0007669"/>
    <property type="project" value="UniProtKB-ARBA"/>
</dbReference>
<feature type="domain" description="MobA-like NTP transferase" evidence="8">
    <location>
        <begin position="12"/>
        <end position="181"/>
    </location>
</feature>
<reference evidence="9 10" key="1">
    <citation type="submission" date="2016-05" db="EMBL/GenBank/DDBJ databases">
        <title>Genomic and physiological characterization of Planctopirus sp. isolated from fresh water lake.</title>
        <authorList>
            <person name="Subhash Y."/>
            <person name="Ramana C."/>
        </authorList>
    </citation>
    <scope>NUCLEOTIDE SEQUENCE [LARGE SCALE GENOMIC DNA]</scope>
    <source>
        <strain evidence="9 10">JC280</strain>
    </source>
</reference>
<organism evidence="9 10">
    <name type="scientific">Planctopirus hydrillae</name>
    <dbReference type="NCBI Taxonomy" id="1841610"/>
    <lineage>
        <taxon>Bacteria</taxon>
        <taxon>Pseudomonadati</taxon>
        <taxon>Planctomycetota</taxon>
        <taxon>Planctomycetia</taxon>
        <taxon>Planctomycetales</taxon>
        <taxon>Planctomycetaceae</taxon>
        <taxon>Planctopirus</taxon>
    </lineage>
</organism>
<dbReference type="GO" id="GO:0006777">
    <property type="term" value="P:Mo-molybdopterin cofactor biosynthetic process"/>
    <property type="evidence" value="ECO:0007669"/>
    <property type="project" value="UniProtKB-KW"/>
</dbReference>
<keyword evidence="7" id="KW-0501">Molybdenum cofactor biosynthesis</keyword>
<dbReference type="AlphaFoldDB" id="A0A1C3EHR5"/>
<dbReference type="CDD" id="cd02503">
    <property type="entry name" value="MobA"/>
    <property type="match status" value="1"/>
</dbReference>
<evidence type="ECO:0000256" key="2">
    <source>
        <dbReference type="ARBA" id="ARBA00022679"/>
    </source>
</evidence>
<evidence type="ECO:0000256" key="1">
    <source>
        <dbReference type="ARBA" id="ARBA00022490"/>
    </source>
</evidence>
<comment type="caution">
    <text evidence="9">The sequence shown here is derived from an EMBL/GenBank/DDBJ whole genome shotgun (WGS) entry which is preliminary data.</text>
</comment>
<keyword evidence="10" id="KW-1185">Reference proteome</keyword>
<keyword evidence="1" id="KW-0963">Cytoplasm</keyword>
<evidence type="ECO:0000259" key="8">
    <source>
        <dbReference type="Pfam" id="PF12804"/>
    </source>
</evidence>
<dbReference type="Gene3D" id="3.90.550.10">
    <property type="entry name" value="Spore Coat Polysaccharide Biosynthesis Protein SpsA, Chain A"/>
    <property type="match status" value="1"/>
</dbReference>
<evidence type="ECO:0000256" key="4">
    <source>
        <dbReference type="ARBA" id="ARBA00022741"/>
    </source>
</evidence>
<dbReference type="PANTHER" id="PTHR19136:SF81">
    <property type="entry name" value="MOLYBDENUM COFACTOR GUANYLYLTRANSFERASE"/>
    <property type="match status" value="1"/>
</dbReference>
<dbReference type="EMBL" id="LYDR01000063">
    <property type="protein sequence ID" value="ODA32749.1"/>
    <property type="molecule type" value="Genomic_DNA"/>
</dbReference>
<dbReference type="GO" id="GO:0005525">
    <property type="term" value="F:GTP binding"/>
    <property type="evidence" value="ECO:0007669"/>
    <property type="project" value="UniProtKB-KW"/>
</dbReference>
<evidence type="ECO:0000256" key="5">
    <source>
        <dbReference type="ARBA" id="ARBA00022842"/>
    </source>
</evidence>
<dbReference type="STRING" id="1841610.A6X21_20645"/>
<evidence type="ECO:0000256" key="7">
    <source>
        <dbReference type="ARBA" id="ARBA00023150"/>
    </source>
</evidence>
<keyword evidence="3" id="KW-0479">Metal-binding</keyword>
<dbReference type="Proteomes" id="UP000094828">
    <property type="component" value="Unassembled WGS sequence"/>
</dbReference>
<dbReference type="GO" id="GO:0046872">
    <property type="term" value="F:metal ion binding"/>
    <property type="evidence" value="ECO:0007669"/>
    <property type="project" value="UniProtKB-KW"/>
</dbReference>
<evidence type="ECO:0000313" key="9">
    <source>
        <dbReference type="EMBL" id="ODA32749.1"/>
    </source>
</evidence>
<dbReference type="SUPFAM" id="SSF53448">
    <property type="entry name" value="Nucleotide-diphospho-sugar transferases"/>
    <property type="match status" value="1"/>
</dbReference>
<dbReference type="InterPro" id="IPR025877">
    <property type="entry name" value="MobA-like_NTP_Trfase"/>
</dbReference>